<proteinExistence type="predicted"/>
<dbReference type="Proteomes" id="UP000001593">
    <property type="component" value="Unassembled WGS sequence"/>
</dbReference>
<reference evidence="2 3" key="1">
    <citation type="journal article" date="2007" name="Science">
        <title>Sea anemone genome reveals ancestral eumetazoan gene repertoire and genomic organization.</title>
        <authorList>
            <person name="Putnam N.H."/>
            <person name="Srivastava M."/>
            <person name="Hellsten U."/>
            <person name="Dirks B."/>
            <person name="Chapman J."/>
            <person name="Salamov A."/>
            <person name="Terry A."/>
            <person name="Shapiro H."/>
            <person name="Lindquist E."/>
            <person name="Kapitonov V.V."/>
            <person name="Jurka J."/>
            <person name="Genikhovich G."/>
            <person name="Grigoriev I.V."/>
            <person name="Lucas S.M."/>
            <person name="Steele R.E."/>
            <person name="Finnerty J.R."/>
            <person name="Technau U."/>
            <person name="Martindale M.Q."/>
            <person name="Rokhsar D.S."/>
        </authorList>
    </citation>
    <scope>NUCLEOTIDE SEQUENCE [LARGE SCALE GENOMIC DNA]</scope>
    <source>
        <strain evidence="3">CH2 X CH6</strain>
    </source>
</reference>
<dbReference type="HOGENOM" id="CLU_1867525_0_0_1"/>
<accession>A7T065</accession>
<organism evidence="2 3">
    <name type="scientific">Nematostella vectensis</name>
    <name type="common">Starlet sea anemone</name>
    <dbReference type="NCBI Taxonomy" id="45351"/>
    <lineage>
        <taxon>Eukaryota</taxon>
        <taxon>Metazoa</taxon>
        <taxon>Cnidaria</taxon>
        <taxon>Anthozoa</taxon>
        <taxon>Hexacorallia</taxon>
        <taxon>Actiniaria</taxon>
        <taxon>Edwardsiidae</taxon>
        <taxon>Nematostella</taxon>
    </lineage>
</organism>
<name>A7T065_NEMVE</name>
<keyword evidence="3" id="KW-1185">Reference proteome</keyword>
<evidence type="ECO:0000313" key="3">
    <source>
        <dbReference type="Proteomes" id="UP000001593"/>
    </source>
</evidence>
<gene>
    <name evidence="2" type="ORF">NEMVEDRAFT_v1g248306</name>
</gene>
<sequence>MSRRVERTTRTTYSSSNGKPGEYKTVETSWSSDSPGFTRETRHAYGSRDDGGDLRRQMEERQRNMERRFRDETTAHGGSYGYKDDESKKAPPPRPPPPRSQGASAMSEEEKKQKDYEKYIQDFLDDEDINPEFAGKQ</sequence>
<feature type="compositionally biased region" description="Pro residues" evidence="1">
    <location>
        <begin position="90"/>
        <end position="99"/>
    </location>
</feature>
<dbReference type="EMBL" id="DS470004">
    <property type="protein sequence ID" value="EDO30660.1"/>
    <property type="molecule type" value="Genomic_DNA"/>
</dbReference>
<feature type="compositionally biased region" description="Basic and acidic residues" evidence="1">
    <location>
        <begin position="39"/>
        <end position="74"/>
    </location>
</feature>
<evidence type="ECO:0000256" key="1">
    <source>
        <dbReference type="SAM" id="MobiDB-lite"/>
    </source>
</evidence>
<feature type="compositionally biased region" description="Polar residues" evidence="1">
    <location>
        <begin position="26"/>
        <end position="35"/>
    </location>
</feature>
<protein>
    <submittedName>
        <fullName evidence="2">Uncharacterized protein</fullName>
    </submittedName>
</protein>
<feature type="compositionally biased region" description="Basic and acidic residues" evidence="1">
    <location>
        <begin position="108"/>
        <end position="120"/>
    </location>
</feature>
<dbReference type="AlphaFoldDB" id="A7T065"/>
<dbReference type="InParanoid" id="A7T065"/>
<evidence type="ECO:0000313" key="2">
    <source>
        <dbReference type="EMBL" id="EDO30660.1"/>
    </source>
</evidence>
<feature type="region of interest" description="Disordered" evidence="1">
    <location>
        <begin position="1"/>
        <end position="137"/>
    </location>
</feature>